<protein>
    <submittedName>
        <fullName evidence="1">NAD(P)/FAD-dependent oxidoreductase</fullName>
    </submittedName>
</protein>
<reference evidence="1" key="1">
    <citation type="journal article" date="2020" name="ISME J.">
        <title>Gammaproteobacteria mediating utilization of methyl-, sulfur- and petroleum organic compounds in deep ocean hydrothermal plumes.</title>
        <authorList>
            <person name="Zhou Z."/>
            <person name="Liu Y."/>
            <person name="Pan J."/>
            <person name="Cron B.R."/>
            <person name="Toner B.M."/>
            <person name="Anantharaman K."/>
            <person name="Breier J.A."/>
            <person name="Dick G.J."/>
            <person name="Li M."/>
        </authorList>
    </citation>
    <scope>NUCLEOTIDE SEQUENCE</scope>
    <source>
        <strain evidence="1">SZUA-1453</strain>
    </source>
</reference>
<dbReference type="Gene3D" id="3.50.50.60">
    <property type="entry name" value="FAD/NAD(P)-binding domain"/>
    <property type="match status" value="1"/>
</dbReference>
<dbReference type="Pfam" id="PF13450">
    <property type="entry name" value="NAD_binding_8"/>
    <property type="match status" value="1"/>
</dbReference>
<dbReference type="Proteomes" id="UP000643554">
    <property type="component" value="Unassembled WGS sequence"/>
</dbReference>
<dbReference type="PANTHER" id="PTHR43734:SF1">
    <property type="entry name" value="PHYTOENE DESATURASE"/>
    <property type="match status" value="1"/>
</dbReference>
<sequence>MRIGIVGGGLGGLLAGALLSKNNHVVIYEKLPYLGGRFTNIPYRGYQLSTGALHMIPHGADGYLAQLLSRAGCNVSIVNSNPDGLFRINRRNYTYRELFKIVNLRDRLKCLKMAANLKLGRVDKDISFGEFLEDVPLALKVGNSFTGWALSLDAYSVSMDEIVEIAKNYHKFGGPGVPLGGCKKVIDELSRVILENEGKIFTGCEVERIEIEEDRGYIYTGEGCSEFDVVISNISPRLTERISNIKIIGRKKPVPSRGIKISIGCRERLIKHNGVLFTPECERLCGLNCPSNVDRSLAKEGYNLIMAHALQVKEDVKKEIDIVLEEIDRLFREENIGDYQILHIQTFRDDIPVNHASNGTDVDPIVNKRLYLVGDGAKGKGGMEVEGIALNVSKVVDWIEKRKLFYR</sequence>
<gene>
    <name evidence="1" type="ORF">EYH15_01515</name>
</gene>
<evidence type="ECO:0000313" key="2">
    <source>
        <dbReference type="Proteomes" id="UP000643554"/>
    </source>
</evidence>
<evidence type="ECO:0000313" key="1">
    <source>
        <dbReference type="EMBL" id="HIP84158.1"/>
    </source>
</evidence>
<name>A0A832ZBL9_9EURY</name>
<organism evidence="1 2">
    <name type="scientific">Methanothermococcus okinawensis</name>
    <dbReference type="NCBI Taxonomy" id="155863"/>
    <lineage>
        <taxon>Archaea</taxon>
        <taxon>Methanobacteriati</taxon>
        <taxon>Methanobacteriota</taxon>
        <taxon>Methanomada group</taxon>
        <taxon>Methanococci</taxon>
        <taxon>Methanococcales</taxon>
        <taxon>Methanococcaceae</taxon>
        <taxon>Methanothermococcus</taxon>
    </lineage>
</organism>
<dbReference type="PANTHER" id="PTHR43734">
    <property type="entry name" value="PHYTOENE DESATURASE"/>
    <property type="match status" value="1"/>
</dbReference>
<dbReference type="Gene3D" id="3.90.660.50">
    <property type="match status" value="1"/>
</dbReference>
<proteinExistence type="predicted"/>
<comment type="caution">
    <text evidence="1">The sequence shown here is derived from an EMBL/GenBank/DDBJ whole genome shotgun (WGS) entry which is preliminary data.</text>
</comment>
<dbReference type="InterPro" id="IPR036188">
    <property type="entry name" value="FAD/NAD-bd_sf"/>
</dbReference>
<dbReference type="SUPFAM" id="SSF51905">
    <property type="entry name" value="FAD/NAD(P)-binding domain"/>
    <property type="match status" value="1"/>
</dbReference>
<dbReference type="AlphaFoldDB" id="A0A832ZBL9"/>
<dbReference type="EMBL" id="DQUI01000027">
    <property type="protein sequence ID" value="HIP84158.1"/>
    <property type="molecule type" value="Genomic_DNA"/>
</dbReference>
<accession>A0A832ZBL9</accession>